<dbReference type="Pfam" id="PF13847">
    <property type="entry name" value="Methyltransf_31"/>
    <property type="match status" value="1"/>
</dbReference>
<proteinExistence type="predicted"/>
<dbReference type="GO" id="GO:0008168">
    <property type="term" value="F:methyltransferase activity"/>
    <property type="evidence" value="ECO:0007669"/>
    <property type="project" value="TreeGrafter"/>
</dbReference>
<protein>
    <recommendedName>
        <fullName evidence="1">Methyltransferase domain-containing protein</fullName>
    </recommendedName>
</protein>
<organism evidence="2">
    <name type="scientific">marine sediment metagenome</name>
    <dbReference type="NCBI Taxonomy" id="412755"/>
    <lineage>
        <taxon>unclassified sequences</taxon>
        <taxon>metagenomes</taxon>
        <taxon>ecological metagenomes</taxon>
    </lineage>
</organism>
<reference evidence="2" key="1">
    <citation type="journal article" date="2014" name="Front. Microbiol.">
        <title>High frequency of phylogenetically diverse reductive dehalogenase-homologous genes in deep subseafloor sedimentary metagenomes.</title>
        <authorList>
            <person name="Kawai M."/>
            <person name="Futagami T."/>
            <person name="Toyoda A."/>
            <person name="Takaki Y."/>
            <person name="Nishi S."/>
            <person name="Hori S."/>
            <person name="Arai W."/>
            <person name="Tsubouchi T."/>
            <person name="Morono Y."/>
            <person name="Uchiyama I."/>
            <person name="Ito T."/>
            <person name="Fujiyama A."/>
            <person name="Inagaki F."/>
            <person name="Takami H."/>
        </authorList>
    </citation>
    <scope>NUCLEOTIDE SEQUENCE</scope>
    <source>
        <strain evidence="2">Expedition CK06-06</strain>
    </source>
</reference>
<sequence length="183" mass="20554">MQNKIEERYHHSNFAFGIISLMHDNPLLPIFRNPYRLLEVAGLKSGQKVLEVGCGPGFFTIPAAKIVGEEGSIYGVDIHPLAIKKVQEKVEREGIKNVNPILANASDTGLLDQSIDLVFIFGLRYIAGGLENLISEMHRILKPEGVLSFEKTRGSEKKLISEVEREGFIYSKKEARIFLFVKK</sequence>
<dbReference type="Gene3D" id="3.40.50.150">
    <property type="entry name" value="Vaccinia Virus protein VP39"/>
    <property type="match status" value="1"/>
</dbReference>
<evidence type="ECO:0000313" key="2">
    <source>
        <dbReference type="EMBL" id="GAH26850.1"/>
    </source>
</evidence>
<dbReference type="InterPro" id="IPR025714">
    <property type="entry name" value="Methyltranfer_dom"/>
</dbReference>
<name>X1F2P9_9ZZZZ</name>
<dbReference type="InterPro" id="IPR050508">
    <property type="entry name" value="Methyltransf_Superfamily"/>
</dbReference>
<evidence type="ECO:0000259" key="1">
    <source>
        <dbReference type="Pfam" id="PF13847"/>
    </source>
</evidence>
<dbReference type="PANTHER" id="PTHR42912:SF93">
    <property type="entry name" value="N6-ADENOSINE-METHYLTRANSFERASE TMT1A"/>
    <property type="match status" value="1"/>
</dbReference>
<dbReference type="PANTHER" id="PTHR42912">
    <property type="entry name" value="METHYLTRANSFERASE"/>
    <property type="match status" value="1"/>
</dbReference>
<dbReference type="EMBL" id="BARU01002329">
    <property type="protein sequence ID" value="GAH26850.1"/>
    <property type="molecule type" value="Genomic_DNA"/>
</dbReference>
<gene>
    <name evidence="2" type="ORF">S03H2_05557</name>
</gene>
<dbReference type="SUPFAM" id="SSF53335">
    <property type="entry name" value="S-adenosyl-L-methionine-dependent methyltransferases"/>
    <property type="match status" value="1"/>
</dbReference>
<dbReference type="AlphaFoldDB" id="X1F2P9"/>
<feature type="domain" description="Methyltransferase" evidence="1">
    <location>
        <begin position="44"/>
        <end position="168"/>
    </location>
</feature>
<comment type="caution">
    <text evidence="2">The sequence shown here is derived from an EMBL/GenBank/DDBJ whole genome shotgun (WGS) entry which is preliminary data.</text>
</comment>
<dbReference type="InterPro" id="IPR029063">
    <property type="entry name" value="SAM-dependent_MTases_sf"/>
</dbReference>
<dbReference type="CDD" id="cd02440">
    <property type="entry name" value="AdoMet_MTases"/>
    <property type="match status" value="1"/>
</dbReference>
<accession>X1F2P9</accession>